<dbReference type="AlphaFoldDB" id="A0A3G2R7V0"/>
<protein>
    <submittedName>
        <fullName evidence="2">Type II toxin-antitoxin system mRNA interferase toxin, RelE/StbE family</fullName>
    </submittedName>
</protein>
<keyword evidence="1" id="KW-1277">Toxin-antitoxin system</keyword>
<dbReference type="KEGG" id="bacg:D2962_09905"/>
<gene>
    <name evidence="2" type="ORF">D2962_09905</name>
</gene>
<keyword evidence="3" id="KW-1185">Reference proteome</keyword>
<evidence type="ECO:0000313" key="2">
    <source>
        <dbReference type="EMBL" id="AYO30887.1"/>
    </source>
</evidence>
<dbReference type="Gene3D" id="3.30.2310.20">
    <property type="entry name" value="RelE-like"/>
    <property type="match status" value="1"/>
</dbReference>
<accession>A0A3G2R7V0</accession>
<dbReference type="InterPro" id="IPR035093">
    <property type="entry name" value="RelE/ParE_toxin_dom_sf"/>
</dbReference>
<evidence type="ECO:0000313" key="3">
    <source>
        <dbReference type="Proteomes" id="UP000280960"/>
    </source>
</evidence>
<sequence length="110" mass="12626">MYKLKISPEAKDDLAEIKGYISQELCNPQAAVNLISKITKKMRGLSEHPGIGAPLSSVVDIQTDYRFLVCANYLIFYRYEDGIVFVSRILYGRRDYTRILFGDLPEDEEK</sequence>
<dbReference type="Proteomes" id="UP000280960">
    <property type="component" value="Chromosome"/>
</dbReference>
<dbReference type="EMBL" id="CP033169">
    <property type="protein sequence ID" value="AYO30887.1"/>
    <property type="molecule type" value="Genomic_DNA"/>
</dbReference>
<dbReference type="RefSeq" id="WP_120767396.1">
    <property type="nucleotide sequence ID" value="NZ_CP033169.1"/>
</dbReference>
<proteinExistence type="predicted"/>
<organism evidence="2 3">
    <name type="scientific">Biomaibacter acetigenes</name>
    <dbReference type="NCBI Taxonomy" id="2316383"/>
    <lineage>
        <taxon>Bacteria</taxon>
        <taxon>Bacillati</taxon>
        <taxon>Bacillota</taxon>
        <taxon>Clostridia</taxon>
        <taxon>Thermosediminibacterales</taxon>
        <taxon>Tepidanaerobacteraceae</taxon>
        <taxon>Biomaibacter</taxon>
    </lineage>
</organism>
<dbReference type="NCBIfam" id="TIGR02385">
    <property type="entry name" value="RelE_StbE"/>
    <property type="match status" value="1"/>
</dbReference>
<dbReference type="Pfam" id="PF05016">
    <property type="entry name" value="ParE_toxin"/>
    <property type="match status" value="1"/>
</dbReference>
<evidence type="ECO:0000256" key="1">
    <source>
        <dbReference type="ARBA" id="ARBA00022649"/>
    </source>
</evidence>
<name>A0A3G2R7V0_9FIRM</name>
<reference evidence="2 3" key="1">
    <citation type="submission" date="2018-10" db="EMBL/GenBank/DDBJ databases">
        <authorList>
            <person name="Zhang X."/>
        </authorList>
    </citation>
    <scope>NUCLEOTIDE SEQUENCE [LARGE SCALE GENOMIC DNA]</scope>
    <source>
        <strain evidence="2 3">SK-G1</strain>
    </source>
</reference>
<dbReference type="InterPro" id="IPR007712">
    <property type="entry name" value="RelE/ParE_toxin"/>
</dbReference>